<evidence type="ECO:0000313" key="3">
    <source>
        <dbReference type="Proteomes" id="UP000036367"/>
    </source>
</evidence>
<evidence type="ECO:0000313" key="2">
    <source>
        <dbReference type="EMBL" id="KLU02715.1"/>
    </source>
</evidence>
<reference evidence="2" key="1">
    <citation type="submission" date="2015-05" db="EMBL/GenBank/DDBJ databases">
        <title>Permanent draft genome of Rhodopirellula islandicus K833.</title>
        <authorList>
            <person name="Kizina J."/>
            <person name="Richter M."/>
            <person name="Glockner F.O."/>
            <person name="Harder J."/>
        </authorList>
    </citation>
    <scope>NUCLEOTIDE SEQUENCE [LARGE SCALE GENOMIC DNA]</scope>
    <source>
        <strain evidence="2">K833</strain>
    </source>
</reference>
<organism evidence="2 3">
    <name type="scientific">Rhodopirellula islandica</name>
    <dbReference type="NCBI Taxonomy" id="595434"/>
    <lineage>
        <taxon>Bacteria</taxon>
        <taxon>Pseudomonadati</taxon>
        <taxon>Planctomycetota</taxon>
        <taxon>Planctomycetia</taxon>
        <taxon>Pirellulales</taxon>
        <taxon>Pirellulaceae</taxon>
        <taxon>Rhodopirellula</taxon>
    </lineage>
</organism>
<dbReference type="PATRIC" id="fig|595434.4.peg.5487"/>
<evidence type="ECO:0000256" key="1">
    <source>
        <dbReference type="SAM" id="MobiDB-lite"/>
    </source>
</evidence>
<gene>
    <name evidence="2" type="ORF">RISK_005781</name>
</gene>
<protein>
    <submittedName>
        <fullName evidence="2">Uncharacterized protein</fullName>
    </submittedName>
</protein>
<comment type="caution">
    <text evidence="2">The sequence shown here is derived from an EMBL/GenBank/DDBJ whole genome shotgun (WGS) entry which is preliminary data.</text>
</comment>
<proteinExistence type="predicted"/>
<dbReference type="Proteomes" id="UP000036367">
    <property type="component" value="Unassembled WGS sequence"/>
</dbReference>
<sequence length="56" mass="5828">MNPWIGKQRTRNKSPEGATGVGNGMRPAVPSGLDDSIAARFPSADADGYSLSPLRG</sequence>
<dbReference type="EMBL" id="LECT01000044">
    <property type="protein sequence ID" value="KLU02715.1"/>
    <property type="molecule type" value="Genomic_DNA"/>
</dbReference>
<keyword evidence="3" id="KW-1185">Reference proteome</keyword>
<dbReference type="AlphaFoldDB" id="A0A0J1B7B6"/>
<feature type="region of interest" description="Disordered" evidence="1">
    <location>
        <begin position="1"/>
        <end position="36"/>
    </location>
</feature>
<name>A0A0J1B7B6_RHOIS</name>
<accession>A0A0J1B7B6</accession>